<dbReference type="EnsemblMetazoa" id="ISCW011285-RA">
    <property type="protein sequence ID" value="ISCW011285-PA"/>
    <property type="gene ID" value="ISCW011285"/>
</dbReference>
<dbReference type="EMBL" id="ABJB010286237">
    <property type="status" value="NOT_ANNOTATED_CDS"/>
    <property type="molecule type" value="Genomic_DNA"/>
</dbReference>
<dbReference type="HOGENOM" id="CLU_1637290_0_0_1"/>
<dbReference type="PaxDb" id="6945-B7Q7D5"/>
<protein>
    <submittedName>
        <fullName evidence="1 2">Uncharacterized protein</fullName>
    </submittedName>
</protein>
<sequence length="162" mass="18248">MRKTIRQRQFLSFSSARCRAEPPIHVTPDVLLCGTNGHGQRSLSWALGHFCTHIIYTGPLSVLRKSTGTAVVRIKDVKKRYLSLSWTLAPWQDADILAALLDFIGSYHLTGIELRLNNIKQAYKFIAFCEIFVSKAPAEDSLMIRVDKAVDMTEDLLGKLSR</sequence>
<dbReference type="OrthoDB" id="6500855at2759"/>
<name>B7Q7D5_IXOSC</name>
<dbReference type="EMBL" id="DS874111">
    <property type="protein sequence ID" value="EEC14757.1"/>
    <property type="molecule type" value="Genomic_DNA"/>
</dbReference>
<keyword evidence="3" id="KW-1185">Reference proteome</keyword>
<dbReference type="InParanoid" id="B7Q7D5"/>
<dbReference type="AlphaFoldDB" id="B7Q7D5"/>
<dbReference type="VEuPathDB" id="VectorBase:ISCI011285"/>
<organism>
    <name type="scientific">Ixodes scapularis</name>
    <name type="common">Black-legged tick</name>
    <name type="synonym">Deer tick</name>
    <dbReference type="NCBI Taxonomy" id="6945"/>
    <lineage>
        <taxon>Eukaryota</taxon>
        <taxon>Metazoa</taxon>
        <taxon>Ecdysozoa</taxon>
        <taxon>Arthropoda</taxon>
        <taxon>Chelicerata</taxon>
        <taxon>Arachnida</taxon>
        <taxon>Acari</taxon>
        <taxon>Parasitiformes</taxon>
        <taxon>Ixodida</taxon>
        <taxon>Ixodoidea</taxon>
        <taxon>Ixodidae</taxon>
        <taxon>Ixodinae</taxon>
        <taxon>Ixodes</taxon>
    </lineage>
</organism>
<gene>
    <name evidence="1" type="ORF">IscW_ISCW011285</name>
</gene>
<evidence type="ECO:0000313" key="2">
    <source>
        <dbReference type="EnsemblMetazoa" id="ISCW011285-PA"/>
    </source>
</evidence>
<reference evidence="1 3" key="1">
    <citation type="submission" date="2008-03" db="EMBL/GenBank/DDBJ databases">
        <title>Annotation of Ixodes scapularis.</title>
        <authorList>
            <consortium name="Ixodes scapularis Genome Project Consortium"/>
            <person name="Caler E."/>
            <person name="Hannick L.I."/>
            <person name="Bidwell S."/>
            <person name="Joardar V."/>
            <person name="Thiagarajan M."/>
            <person name="Amedeo P."/>
            <person name="Galinsky K.J."/>
            <person name="Schobel S."/>
            <person name="Inman J."/>
            <person name="Hostetler J."/>
            <person name="Miller J."/>
            <person name="Hammond M."/>
            <person name="Megy K."/>
            <person name="Lawson D."/>
            <person name="Kodira C."/>
            <person name="Sutton G."/>
            <person name="Meyer J."/>
            <person name="Hill C.A."/>
            <person name="Birren B."/>
            <person name="Nene V."/>
            <person name="Collins F."/>
            <person name="Alarcon-Chaidez F."/>
            <person name="Wikel S."/>
            <person name="Strausberg R."/>
        </authorList>
    </citation>
    <scope>NUCLEOTIDE SEQUENCE [LARGE SCALE GENOMIC DNA]</scope>
    <source>
        <strain evidence="3">Wikel</strain>
        <strain evidence="1">Wikel colony</strain>
    </source>
</reference>
<dbReference type="Proteomes" id="UP000001555">
    <property type="component" value="Unassembled WGS sequence"/>
</dbReference>
<accession>B7Q7D5</accession>
<evidence type="ECO:0000313" key="3">
    <source>
        <dbReference type="Proteomes" id="UP000001555"/>
    </source>
</evidence>
<dbReference type="VEuPathDB" id="VectorBase:ISCW011285"/>
<evidence type="ECO:0000313" key="1">
    <source>
        <dbReference type="EMBL" id="EEC14757.1"/>
    </source>
</evidence>
<dbReference type="VEuPathDB" id="VectorBase:ISCP_007622"/>
<reference evidence="2" key="2">
    <citation type="submission" date="2020-05" db="UniProtKB">
        <authorList>
            <consortium name="EnsemblMetazoa"/>
        </authorList>
    </citation>
    <scope>IDENTIFICATION</scope>
    <source>
        <strain evidence="2">wikel</strain>
    </source>
</reference>
<proteinExistence type="predicted"/>